<dbReference type="InterPro" id="IPR045584">
    <property type="entry name" value="Pilin-like"/>
</dbReference>
<evidence type="ECO:0000256" key="9">
    <source>
        <dbReference type="ARBA" id="ARBA00043982"/>
    </source>
</evidence>
<evidence type="ECO:0000313" key="10">
    <source>
        <dbReference type="EMBL" id="EIT84489.1"/>
    </source>
</evidence>
<protein>
    <submittedName>
        <fullName evidence="10">Exogenous DNA-binding protein</fullName>
    </submittedName>
</protein>
<dbReference type="AlphaFoldDB" id="I8AGI0"/>
<evidence type="ECO:0000256" key="8">
    <source>
        <dbReference type="ARBA" id="ARBA00023287"/>
    </source>
</evidence>
<dbReference type="InterPro" id="IPR016940">
    <property type="entry name" value="ComGC"/>
</dbReference>
<dbReference type="GO" id="GO:0030420">
    <property type="term" value="P:establishment of competence for transformation"/>
    <property type="evidence" value="ECO:0007669"/>
    <property type="project" value="UniProtKB-KW"/>
</dbReference>
<keyword evidence="7" id="KW-0472">Membrane</keyword>
<sequence>MRLNNKAFTLIEMMIVLLIISILLLVALPAMAKNLGIAKDIGCKATVDLVQGQVGAYESEKGKPLTNLQTLEDEKYVDTVKCPDGSALKLEGGTVVAP</sequence>
<dbReference type="GO" id="GO:0009986">
    <property type="term" value="C:cell surface"/>
    <property type="evidence" value="ECO:0007669"/>
    <property type="project" value="UniProtKB-SubCell"/>
</dbReference>
<organism evidence="10 11">
    <name type="scientific">Fictibacillus macauensis ZFHKF-1</name>
    <dbReference type="NCBI Taxonomy" id="1196324"/>
    <lineage>
        <taxon>Bacteria</taxon>
        <taxon>Bacillati</taxon>
        <taxon>Bacillota</taxon>
        <taxon>Bacilli</taxon>
        <taxon>Bacillales</taxon>
        <taxon>Fictibacillaceae</taxon>
        <taxon>Fictibacillus</taxon>
    </lineage>
</organism>
<dbReference type="GO" id="GO:0003677">
    <property type="term" value="F:DNA binding"/>
    <property type="evidence" value="ECO:0007669"/>
    <property type="project" value="UniProtKB-KW"/>
</dbReference>
<dbReference type="PATRIC" id="fig|1196324.3.peg.3118"/>
<dbReference type="Proteomes" id="UP000004080">
    <property type="component" value="Unassembled WGS sequence"/>
</dbReference>
<dbReference type="RefSeq" id="WP_007203119.1">
    <property type="nucleotide sequence ID" value="NZ_AKKV01000032.1"/>
</dbReference>
<evidence type="ECO:0000256" key="7">
    <source>
        <dbReference type="ARBA" id="ARBA00023136"/>
    </source>
</evidence>
<keyword evidence="3" id="KW-1003">Cell membrane</keyword>
<proteinExistence type="inferred from homology"/>
<comment type="subcellular location">
    <subcellularLocation>
        <location evidence="1">Cell membrane</location>
        <topology evidence="1">Single-pass membrane protein</topology>
    </subcellularLocation>
    <subcellularLocation>
        <location evidence="2">Cell surface</location>
    </subcellularLocation>
</comment>
<keyword evidence="4" id="KW-0488">Methylation</keyword>
<name>I8AGI0_9BACL</name>
<evidence type="ECO:0000256" key="3">
    <source>
        <dbReference type="ARBA" id="ARBA00022475"/>
    </source>
</evidence>
<comment type="similarity">
    <text evidence="9">Belongs to the ComGC family.</text>
</comment>
<evidence type="ECO:0000256" key="6">
    <source>
        <dbReference type="ARBA" id="ARBA00022989"/>
    </source>
</evidence>
<dbReference type="InterPro" id="IPR012902">
    <property type="entry name" value="N_methyl_site"/>
</dbReference>
<dbReference type="STRING" id="1196324.A374_15227"/>
<dbReference type="Pfam" id="PF07963">
    <property type="entry name" value="N_methyl"/>
    <property type="match status" value="1"/>
</dbReference>
<keyword evidence="11" id="KW-1185">Reference proteome</keyword>
<dbReference type="eggNOG" id="COG4537">
    <property type="taxonomic scope" value="Bacteria"/>
</dbReference>
<evidence type="ECO:0000256" key="4">
    <source>
        <dbReference type="ARBA" id="ARBA00022481"/>
    </source>
</evidence>
<keyword evidence="10" id="KW-0238">DNA-binding</keyword>
<keyword evidence="5" id="KW-0812">Transmembrane</keyword>
<dbReference type="NCBIfam" id="NF040999">
    <property type="entry name" value="pilin_ComGC"/>
    <property type="match status" value="1"/>
</dbReference>
<dbReference type="GO" id="GO:0005886">
    <property type="term" value="C:plasma membrane"/>
    <property type="evidence" value="ECO:0007669"/>
    <property type="project" value="UniProtKB-SubCell"/>
</dbReference>
<evidence type="ECO:0000256" key="2">
    <source>
        <dbReference type="ARBA" id="ARBA00004241"/>
    </source>
</evidence>
<dbReference type="Gene3D" id="3.30.700.10">
    <property type="entry name" value="Glycoprotein, Type 4 Pilin"/>
    <property type="match status" value="1"/>
</dbReference>
<dbReference type="EMBL" id="AKKV01000032">
    <property type="protein sequence ID" value="EIT84489.1"/>
    <property type="molecule type" value="Genomic_DNA"/>
</dbReference>
<evidence type="ECO:0000313" key="11">
    <source>
        <dbReference type="Proteomes" id="UP000004080"/>
    </source>
</evidence>
<accession>I8AGI0</accession>
<reference evidence="10 11" key="1">
    <citation type="journal article" date="2012" name="J. Bacteriol.">
        <title>Genome of Bacillus macauensis ZFHKF-1, a Long-Chain-Forming Bacterium.</title>
        <authorList>
            <person name="Cai L."/>
            <person name="Zhang T."/>
        </authorList>
    </citation>
    <scope>NUCLEOTIDE SEQUENCE [LARGE SCALE GENOMIC DNA]</scope>
    <source>
        <strain evidence="10 11">ZFHKF-1</strain>
    </source>
</reference>
<keyword evidence="8" id="KW-0178">Competence</keyword>
<keyword evidence="6" id="KW-1133">Transmembrane helix</keyword>
<gene>
    <name evidence="10" type="ORF">A374_15227</name>
</gene>
<dbReference type="SUPFAM" id="SSF54523">
    <property type="entry name" value="Pili subunits"/>
    <property type="match status" value="1"/>
</dbReference>
<evidence type="ECO:0000256" key="5">
    <source>
        <dbReference type="ARBA" id="ARBA00022692"/>
    </source>
</evidence>
<dbReference type="OrthoDB" id="1798043at2"/>
<dbReference type="NCBIfam" id="TIGR02532">
    <property type="entry name" value="IV_pilin_GFxxxE"/>
    <property type="match status" value="1"/>
</dbReference>
<evidence type="ECO:0000256" key="1">
    <source>
        <dbReference type="ARBA" id="ARBA00004162"/>
    </source>
</evidence>
<comment type="caution">
    <text evidence="10">The sequence shown here is derived from an EMBL/GenBank/DDBJ whole genome shotgun (WGS) entry which is preliminary data.</text>
</comment>